<reference evidence="1 2" key="1">
    <citation type="submission" date="2016-10" db="EMBL/GenBank/DDBJ databases">
        <title>Comparative genomics uncovers the prolific and rare metabolic potential of the cyanobacterial genus Moorea.</title>
        <authorList>
            <person name="Leao T."/>
            <person name="Castelao G."/>
            <person name="Korobeynikov A."/>
            <person name="Monroe E.A."/>
            <person name="Podell S."/>
            <person name="Glukhov E."/>
            <person name="Allen E."/>
            <person name="Gerwick W.H."/>
            <person name="Gerwick L."/>
        </authorList>
    </citation>
    <scope>NUCLEOTIDE SEQUENCE [LARGE SCALE GENOMIC DNA]</scope>
    <source>
        <strain evidence="1 2">PNG5-198</strain>
    </source>
</reference>
<gene>
    <name evidence="1" type="ORF">BJP37_20855</name>
</gene>
<proteinExistence type="predicted"/>
<evidence type="ECO:0000313" key="1">
    <source>
        <dbReference type="EMBL" id="OLT61099.1"/>
    </source>
</evidence>
<dbReference type="SUPFAM" id="SSF47757">
    <property type="entry name" value="Chemotaxis receptor methyltransferase CheR, N-terminal domain"/>
    <property type="match status" value="1"/>
</dbReference>
<evidence type="ECO:0000313" key="2">
    <source>
        <dbReference type="Proteomes" id="UP000186657"/>
    </source>
</evidence>
<keyword evidence="2" id="KW-1185">Reference proteome</keyword>
<comment type="caution">
    <text evidence="1">The sequence shown here is derived from an EMBL/GenBank/DDBJ whole genome shotgun (WGS) entry which is preliminary data.</text>
</comment>
<dbReference type="EMBL" id="MKZS01000001">
    <property type="protein sequence ID" value="OLT61099.1"/>
    <property type="molecule type" value="Genomic_DNA"/>
</dbReference>
<protein>
    <submittedName>
        <fullName evidence="1">Uncharacterized protein</fullName>
    </submittedName>
</protein>
<accession>A0A1U7N572</accession>
<sequence length="63" mass="7315">MSNTESLSVELKQAFLRLIAQQTGLVIKEADQYNLIETILVRIKFIKFCSPKSYYQLLKFSTI</sequence>
<organism evidence="1 2">
    <name type="scientific">Moorena bouillonii PNG</name>
    <dbReference type="NCBI Taxonomy" id="568701"/>
    <lineage>
        <taxon>Bacteria</taxon>
        <taxon>Bacillati</taxon>
        <taxon>Cyanobacteriota</taxon>
        <taxon>Cyanophyceae</taxon>
        <taxon>Coleofasciculales</taxon>
        <taxon>Coleofasciculaceae</taxon>
        <taxon>Moorena</taxon>
    </lineage>
</organism>
<dbReference type="Proteomes" id="UP000186657">
    <property type="component" value="Unassembled WGS sequence"/>
</dbReference>
<name>A0A1U7N572_9CYAN</name>
<dbReference type="AlphaFoldDB" id="A0A1U7N572"/>